<dbReference type="Gene3D" id="3.20.20.30">
    <property type="entry name" value="Luciferase-like domain"/>
    <property type="match status" value="1"/>
</dbReference>
<dbReference type="CDD" id="cd01097">
    <property type="entry name" value="Tetrahydromethanopterin_reductase"/>
    <property type="match status" value="1"/>
</dbReference>
<reference evidence="3" key="1">
    <citation type="submission" date="2020-05" db="EMBL/GenBank/DDBJ databases">
        <authorList>
            <person name="Chiriac C."/>
            <person name="Salcher M."/>
            <person name="Ghai R."/>
            <person name="Kavagutti S V."/>
        </authorList>
    </citation>
    <scope>NUCLEOTIDE SEQUENCE</scope>
</reference>
<dbReference type="InterPro" id="IPR036661">
    <property type="entry name" value="Luciferase-like_sf"/>
</dbReference>
<proteinExistence type="predicted"/>
<evidence type="ECO:0000313" key="4">
    <source>
        <dbReference type="EMBL" id="CAB4888305.1"/>
    </source>
</evidence>
<dbReference type="NCBIfam" id="TIGR03564">
    <property type="entry name" value="F420_MSMEG_4879"/>
    <property type="match status" value="1"/>
</dbReference>
<dbReference type="EMBL" id="CAFBOS010000061">
    <property type="protein sequence ID" value="CAB4994021.1"/>
    <property type="molecule type" value="Genomic_DNA"/>
</dbReference>
<evidence type="ECO:0000313" key="5">
    <source>
        <dbReference type="EMBL" id="CAB4994021.1"/>
    </source>
</evidence>
<evidence type="ECO:0000256" key="1">
    <source>
        <dbReference type="ARBA" id="ARBA00023002"/>
    </source>
</evidence>
<dbReference type="InterPro" id="IPR019910">
    <property type="entry name" value="Lucif-like_OxRdtase_MSMEG_4879"/>
</dbReference>
<organism evidence="3">
    <name type="scientific">freshwater metagenome</name>
    <dbReference type="NCBI Taxonomy" id="449393"/>
    <lineage>
        <taxon>unclassified sequences</taxon>
        <taxon>metagenomes</taxon>
        <taxon>ecological metagenomes</taxon>
    </lineage>
</organism>
<dbReference type="InterPro" id="IPR050564">
    <property type="entry name" value="F420-G6PD/mer"/>
</dbReference>
<gene>
    <name evidence="3" type="ORF">UFOPK2754_00198</name>
    <name evidence="4" type="ORF">UFOPK3543_00017</name>
    <name evidence="5" type="ORF">UFOPK3967_01201</name>
</gene>
<evidence type="ECO:0000259" key="2">
    <source>
        <dbReference type="Pfam" id="PF00296"/>
    </source>
</evidence>
<keyword evidence="1" id="KW-0560">Oxidoreductase</keyword>
<protein>
    <submittedName>
        <fullName evidence="3">Unannotated protein</fullName>
    </submittedName>
</protein>
<name>A0A6J6RW61_9ZZZZ</name>
<dbReference type="GO" id="GO:0016705">
    <property type="term" value="F:oxidoreductase activity, acting on paired donors, with incorporation or reduction of molecular oxygen"/>
    <property type="evidence" value="ECO:0007669"/>
    <property type="project" value="InterPro"/>
</dbReference>
<dbReference type="Pfam" id="PF00296">
    <property type="entry name" value="Bac_luciferase"/>
    <property type="match status" value="1"/>
</dbReference>
<dbReference type="InterPro" id="IPR011251">
    <property type="entry name" value="Luciferase-like_dom"/>
</dbReference>
<sequence>MFISDTSPSQVGIDDLIERAQWAEAVGLASGWVPYVPWSLDAMVALTIAGRETSRIELGTAVVPTYPFHPQAMARGALSTNAAAGGRLTLGIGPSHPSVIEKMYGYSYDRAGVHTREYVEALHSAFAGNGRADAHGEFYDFSSIFSVPDAPAKPPGLLVAALAPYMLRLAGERADGTILWLTDEQALETHVLPRITAAAAAAGRPSPRVVVGMPIAICDDVDDGRENAARIFSMYAQIPTYNRILEHGADPRPEHVLFVGDEAAVSMRLKRYAELGATDVLMAPFAWGAHKDKIFARTREYLASIVQEAAAW</sequence>
<accession>A0A6J6RW61</accession>
<dbReference type="PANTHER" id="PTHR43244">
    <property type="match status" value="1"/>
</dbReference>
<dbReference type="EMBL" id="CAFBMH010000001">
    <property type="protein sequence ID" value="CAB4888305.1"/>
    <property type="molecule type" value="Genomic_DNA"/>
</dbReference>
<dbReference type="EMBL" id="CAEZYR010000004">
    <property type="protein sequence ID" value="CAB4726753.1"/>
    <property type="molecule type" value="Genomic_DNA"/>
</dbReference>
<dbReference type="AlphaFoldDB" id="A0A6J6RW61"/>
<dbReference type="SUPFAM" id="SSF51679">
    <property type="entry name" value="Bacterial luciferase-like"/>
    <property type="match status" value="1"/>
</dbReference>
<evidence type="ECO:0000313" key="3">
    <source>
        <dbReference type="EMBL" id="CAB4726753.1"/>
    </source>
</evidence>
<dbReference type="PANTHER" id="PTHR43244:SF1">
    <property type="entry name" value="5,10-METHYLENETETRAHYDROMETHANOPTERIN REDUCTASE"/>
    <property type="match status" value="1"/>
</dbReference>
<feature type="domain" description="Luciferase-like" evidence="2">
    <location>
        <begin position="9"/>
        <end position="300"/>
    </location>
</feature>